<dbReference type="SUPFAM" id="SSF56214">
    <property type="entry name" value="4'-phosphopantetheinyl transferase"/>
    <property type="match status" value="1"/>
</dbReference>
<dbReference type="InterPro" id="IPR008278">
    <property type="entry name" value="4-PPantetheinyl_Trfase_dom"/>
</dbReference>
<protein>
    <recommendedName>
        <fullName evidence="10">Holo-[acyl-carrier-protein] synthase</fullName>
        <shortName evidence="10">Holo-ACP synthase</shortName>
        <ecNumber evidence="10">2.7.8.7</ecNumber>
    </recommendedName>
    <alternativeName>
        <fullName evidence="10">4'-phosphopantetheinyl transferase AcpS</fullName>
    </alternativeName>
</protein>
<feature type="binding site" evidence="10">
    <location>
        <position position="58"/>
    </location>
    <ligand>
        <name>Mg(2+)</name>
        <dbReference type="ChEBI" id="CHEBI:18420"/>
    </ligand>
</feature>
<comment type="similarity">
    <text evidence="10">Belongs to the P-Pant transferase superfamily. AcpS family.</text>
</comment>
<dbReference type="NCBIfam" id="TIGR00516">
    <property type="entry name" value="acpS"/>
    <property type="match status" value="1"/>
</dbReference>
<dbReference type="HAMAP" id="MF_00101">
    <property type="entry name" value="AcpS"/>
    <property type="match status" value="1"/>
</dbReference>
<feature type="domain" description="4'-phosphopantetheinyl transferase" evidence="11">
    <location>
        <begin position="6"/>
        <end position="120"/>
    </location>
</feature>
<dbReference type="RefSeq" id="WP_073583784.1">
    <property type="nucleotide sequence ID" value="NZ_AP024899.1"/>
</dbReference>
<evidence type="ECO:0000256" key="3">
    <source>
        <dbReference type="ARBA" id="ARBA00022723"/>
    </source>
</evidence>
<dbReference type="GO" id="GO:0005737">
    <property type="term" value="C:cytoplasm"/>
    <property type="evidence" value="ECO:0007669"/>
    <property type="project" value="UniProtKB-SubCell"/>
</dbReference>
<dbReference type="EMBL" id="FRFG01000033">
    <property type="protein sequence ID" value="SHO57121.1"/>
    <property type="molecule type" value="Genomic_DNA"/>
</dbReference>
<keyword evidence="5 10" id="KW-0460">Magnesium</keyword>
<keyword evidence="13" id="KW-1185">Reference proteome</keyword>
<evidence type="ECO:0000256" key="1">
    <source>
        <dbReference type="ARBA" id="ARBA00022516"/>
    </source>
</evidence>
<evidence type="ECO:0000256" key="4">
    <source>
        <dbReference type="ARBA" id="ARBA00022832"/>
    </source>
</evidence>
<dbReference type="GO" id="GO:0008897">
    <property type="term" value="F:holo-[acyl-carrier-protein] synthase activity"/>
    <property type="evidence" value="ECO:0007669"/>
    <property type="project" value="UniProtKB-UniRule"/>
</dbReference>
<proteinExistence type="inferred from homology"/>
<keyword evidence="3 10" id="KW-0479">Metal-binding</keyword>
<comment type="cofactor">
    <cofactor evidence="10">
        <name>Mg(2+)</name>
        <dbReference type="ChEBI" id="CHEBI:18420"/>
    </cofactor>
</comment>
<dbReference type="InterPro" id="IPR004568">
    <property type="entry name" value="Ppantetheine-prot_Trfase_dom"/>
</dbReference>
<keyword evidence="4 10" id="KW-0276">Fatty acid metabolism</keyword>
<organism evidence="12 13">
    <name type="scientific">Vibrio quintilis</name>
    <dbReference type="NCBI Taxonomy" id="1117707"/>
    <lineage>
        <taxon>Bacteria</taxon>
        <taxon>Pseudomonadati</taxon>
        <taxon>Pseudomonadota</taxon>
        <taxon>Gammaproteobacteria</taxon>
        <taxon>Vibrionales</taxon>
        <taxon>Vibrionaceae</taxon>
        <taxon>Vibrio</taxon>
    </lineage>
</organism>
<evidence type="ECO:0000256" key="2">
    <source>
        <dbReference type="ARBA" id="ARBA00022679"/>
    </source>
</evidence>
<dbReference type="OrthoDB" id="517356at2"/>
<dbReference type="NCBIfam" id="TIGR00556">
    <property type="entry name" value="pantethn_trn"/>
    <property type="match status" value="1"/>
</dbReference>
<evidence type="ECO:0000313" key="12">
    <source>
        <dbReference type="EMBL" id="SHO57121.1"/>
    </source>
</evidence>
<gene>
    <name evidence="10 12" type="primary">acpS</name>
    <name evidence="12" type="ORF">VQ7734_02890</name>
</gene>
<dbReference type="FunFam" id="3.90.470.20:FF:000001">
    <property type="entry name" value="Holo-[acyl-carrier-protein] synthase"/>
    <property type="match status" value="1"/>
</dbReference>
<name>A0A1M7YWX3_9VIBR</name>
<dbReference type="GO" id="GO:0000287">
    <property type="term" value="F:magnesium ion binding"/>
    <property type="evidence" value="ECO:0007669"/>
    <property type="project" value="UniProtKB-UniRule"/>
</dbReference>
<evidence type="ECO:0000256" key="7">
    <source>
        <dbReference type="ARBA" id="ARBA00023160"/>
    </source>
</evidence>
<keyword evidence="2 10" id="KW-0808">Transferase</keyword>
<dbReference type="Proteomes" id="UP000184600">
    <property type="component" value="Unassembled WGS sequence"/>
</dbReference>
<comment type="function">
    <text evidence="9">Transfers the 4'-phosphopantetheine moiety from coenzyme A to the 'Ser-36' of acyl-carrier-protein.</text>
</comment>
<reference evidence="13" key="1">
    <citation type="submission" date="2016-12" db="EMBL/GenBank/DDBJ databases">
        <authorList>
            <person name="Rodrigo-Torres L."/>
            <person name="Arahal R.D."/>
            <person name="Lucena T."/>
        </authorList>
    </citation>
    <scope>NUCLEOTIDE SEQUENCE [LARGE SCALE GENOMIC DNA]</scope>
</reference>
<dbReference type="InterPro" id="IPR037143">
    <property type="entry name" value="4-PPantetheinyl_Trfase_dom_sf"/>
</dbReference>
<comment type="function">
    <text evidence="10">Transfers the 4'-phosphopantetheine moiety from coenzyme A to a Ser of acyl-carrier-protein.</text>
</comment>
<evidence type="ECO:0000256" key="10">
    <source>
        <dbReference type="HAMAP-Rule" id="MF_00101"/>
    </source>
</evidence>
<dbReference type="InterPro" id="IPR002582">
    <property type="entry name" value="ACPS"/>
</dbReference>
<evidence type="ECO:0000256" key="6">
    <source>
        <dbReference type="ARBA" id="ARBA00023098"/>
    </source>
</evidence>
<keyword evidence="10" id="KW-0963">Cytoplasm</keyword>
<evidence type="ECO:0000313" key="13">
    <source>
        <dbReference type="Proteomes" id="UP000184600"/>
    </source>
</evidence>
<feature type="binding site" evidence="10">
    <location>
        <position position="9"/>
    </location>
    <ligand>
        <name>Mg(2+)</name>
        <dbReference type="ChEBI" id="CHEBI:18420"/>
    </ligand>
</feature>
<dbReference type="STRING" id="1117707.VQ7734_02890"/>
<keyword evidence="7 10" id="KW-0275">Fatty acid biosynthesis</keyword>
<evidence type="ECO:0000256" key="9">
    <source>
        <dbReference type="ARBA" id="ARBA00054726"/>
    </source>
</evidence>
<dbReference type="Gene3D" id="3.90.470.20">
    <property type="entry name" value="4'-phosphopantetheinyl transferase domain"/>
    <property type="match status" value="1"/>
</dbReference>
<sequence>MAVTGFGTDIVEIDRIKQVVSRAGDSFARRILTDAEMLDYEKSKSPERFLAKRFAAKEAASKALGTGIARGVTFHDFTVSHDDLGKPVLNLSGTAASLAESQQVNSVFLSISDERNYAVASVIFESSVPGHSL</sequence>
<evidence type="ECO:0000256" key="5">
    <source>
        <dbReference type="ARBA" id="ARBA00022842"/>
    </source>
</evidence>
<evidence type="ECO:0000259" key="11">
    <source>
        <dbReference type="Pfam" id="PF01648"/>
    </source>
</evidence>
<evidence type="ECO:0000256" key="8">
    <source>
        <dbReference type="ARBA" id="ARBA00050875"/>
    </source>
</evidence>
<dbReference type="Pfam" id="PF01648">
    <property type="entry name" value="ACPS"/>
    <property type="match status" value="1"/>
</dbReference>
<keyword evidence="6 10" id="KW-0443">Lipid metabolism</keyword>
<accession>A0A1M7YWX3</accession>
<dbReference type="EC" id="2.7.8.7" evidence="10"/>
<dbReference type="GO" id="GO:0006633">
    <property type="term" value="P:fatty acid biosynthetic process"/>
    <property type="evidence" value="ECO:0007669"/>
    <property type="project" value="UniProtKB-UniRule"/>
</dbReference>
<comment type="catalytic activity">
    <reaction evidence="8 10">
        <text>apo-[ACP] + CoA = holo-[ACP] + adenosine 3',5'-bisphosphate + H(+)</text>
        <dbReference type="Rhea" id="RHEA:12068"/>
        <dbReference type="Rhea" id="RHEA-COMP:9685"/>
        <dbReference type="Rhea" id="RHEA-COMP:9690"/>
        <dbReference type="ChEBI" id="CHEBI:15378"/>
        <dbReference type="ChEBI" id="CHEBI:29999"/>
        <dbReference type="ChEBI" id="CHEBI:57287"/>
        <dbReference type="ChEBI" id="CHEBI:58343"/>
        <dbReference type="ChEBI" id="CHEBI:64479"/>
        <dbReference type="EC" id="2.7.8.7"/>
    </reaction>
</comment>
<dbReference type="AlphaFoldDB" id="A0A1M7YWX3"/>
<keyword evidence="1 10" id="KW-0444">Lipid biosynthesis</keyword>
<comment type="subcellular location">
    <subcellularLocation>
        <location evidence="10">Cytoplasm</location>
    </subcellularLocation>
</comment>